<comment type="caution">
    <text evidence="1">The sequence shown here is derived from an EMBL/GenBank/DDBJ whole genome shotgun (WGS) entry which is preliminary data.</text>
</comment>
<dbReference type="Proteomes" id="UP000518188">
    <property type="component" value="Unassembled WGS sequence"/>
</dbReference>
<dbReference type="EMBL" id="JAAXPJ010000028">
    <property type="protein sequence ID" value="NKZ15783.1"/>
    <property type="molecule type" value="Genomic_DNA"/>
</dbReference>
<evidence type="ECO:0000313" key="2">
    <source>
        <dbReference type="Proteomes" id="UP000518188"/>
    </source>
</evidence>
<accession>A0A7X6MXD1</accession>
<organism evidence="1 2">
    <name type="scientific">Mycolicibacterium septicum DSM 44393</name>
    <dbReference type="NCBI Taxonomy" id="1341646"/>
    <lineage>
        <taxon>Bacteria</taxon>
        <taxon>Bacillati</taxon>
        <taxon>Actinomycetota</taxon>
        <taxon>Actinomycetes</taxon>
        <taxon>Mycobacteriales</taxon>
        <taxon>Mycobacteriaceae</taxon>
        <taxon>Mycolicibacterium</taxon>
    </lineage>
</organism>
<sequence length="119" mass="12701">MVLRFVGDSNQTPALTINTLTATISNRHPQAGWGGANHSDSAYSADSRVVVVLQPAGEGGPTTLVSDCSAKARSARSILLVADFAERRWRPRALPPRHVTAVTPHDDPAAYFGEHCLVV</sequence>
<evidence type="ECO:0000313" key="1">
    <source>
        <dbReference type="EMBL" id="NKZ15783.1"/>
    </source>
</evidence>
<dbReference type="AlphaFoldDB" id="A0A7X6MXD1"/>
<gene>
    <name evidence="1" type="ORF">HGA11_32945</name>
</gene>
<reference evidence="1 2" key="1">
    <citation type="submission" date="2020-04" db="EMBL/GenBank/DDBJ databases">
        <title>MicrobeNet Type strains.</title>
        <authorList>
            <person name="Nicholson A.C."/>
        </authorList>
    </citation>
    <scope>NUCLEOTIDE SEQUENCE [LARGE SCALE GENOMIC DNA]</scope>
    <source>
        <strain evidence="1 2">ATCC 700731</strain>
    </source>
</reference>
<name>A0A7X6MXD1_9MYCO</name>
<proteinExistence type="predicted"/>
<dbReference type="RefSeq" id="WP_131814013.1">
    <property type="nucleotide sequence ID" value="NZ_JAAXPJ010000028.1"/>
</dbReference>
<protein>
    <submittedName>
        <fullName evidence="1">Uncharacterized protein</fullName>
    </submittedName>
</protein>